<evidence type="ECO:0000256" key="1">
    <source>
        <dbReference type="ARBA" id="ARBA00000085"/>
    </source>
</evidence>
<dbReference type="GO" id="GO:0000155">
    <property type="term" value="F:phosphorelay sensor kinase activity"/>
    <property type="evidence" value="ECO:0007669"/>
    <property type="project" value="InterPro"/>
</dbReference>
<dbReference type="Pfam" id="PF00072">
    <property type="entry name" value="Response_reg"/>
    <property type="match status" value="1"/>
</dbReference>
<dbReference type="InterPro" id="IPR013767">
    <property type="entry name" value="PAS_fold"/>
</dbReference>
<organism evidence="16 17">
    <name type="scientific">Desulfobacter hydrogenophilus</name>
    <dbReference type="NCBI Taxonomy" id="2291"/>
    <lineage>
        <taxon>Bacteria</taxon>
        <taxon>Pseudomonadati</taxon>
        <taxon>Thermodesulfobacteriota</taxon>
        <taxon>Desulfobacteria</taxon>
        <taxon>Desulfobacterales</taxon>
        <taxon>Desulfobacteraceae</taxon>
        <taxon>Desulfobacter</taxon>
    </lineage>
</organism>
<evidence type="ECO:0000313" key="15">
    <source>
        <dbReference type="EMBL" id="QBH12433.1"/>
    </source>
</evidence>
<dbReference type="InterPro" id="IPR035965">
    <property type="entry name" value="PAS-like_dom_sf"/>
</dbReference>
<dbReference type="PROSITE" id="PS50885">
    <property type="entry name" value="HAMP"/>
    <property type="match status" value="1"/>
</dbReference>
<keyword evidence="10" id="KW-0472">Membrane</keyword>
<dbReference type="AlphaFoldDB" id="A0A328FEH5"/>
<dbReference type="CDD" id="cd06225">
    <property type="entry name" value="HAMP"/>
    <property type="match status" value="1"/>
</dbReference>
<dbReference type="Pfam" id="PF17201">
    <property type="entry name" value="Cache_3-Cache_2"/>
    <property type="match status" value="1"/>
</dbReference>
<dbReference type="SMART" id="SM00387">
    <property type="entry name" value="HATPase_c"/>
    <property type="match status" value="1"/>
</dbReference>
<dbReference type="InterPro" id="IPR004358">
    <property type="entry name" value="Sig_transdc_His_kin-like_C"/>
</dbReference>
<dbReference type="SMART" id="SM00448">
    <property type="entry name" value="REC"/>
    <property type="match status" value="1"/>
</dbReference>
<dbReference type="SUPFAM" id="SSF158472">
    <property type="entry name" value="HAMP domain-like"/>
    <property type="match status" value="1"/>
</dbReference>
<reference evidence="16 17" key="1">
    <citation type="submission" date="2018-06" db="EMBL/GenBank/DDBJ databases">
        <title>Complete Genome Sequence of Desulfobacter hydrogenophilus (DSM3380).</title>
        <authorList>
            <person name="Marietou A."/>
            <person name="Schreiber L."/>
            <person name="Marshall I."/>
            <person name="Jorgensen B."/>
        </authorList>
    </citation>
    <scope>NUCLEOTIDE SEQUENCE [LARGE SCALE GENOMIC DNA]</scope>
    <source>
        <strain evidence="16 17">DSM 3380</strain>
    </source>
</reference>
<dbReference type="NCBIfam" id="TIGR00229">
    <property type="entry name" value="sensory_box"/>
    <property type="match status" value="1"/>
</dbReference>
<gene>
    <name evidence="16" type="ORF">DO021_13325</name>
    <name evidence="15" type="ORF">EYB58_05625</name>
</gene>
<dbReference type="InterPro" id="IPR036890">
    <property type="entry name" value="HATPase_C_sf"/>
</dbReference>
<dbReference type="InterPro" id="IPR005467">
    <property type="entry name" value="His_kinase_dom"/>
</dbReference>
<dbReference type="EC" id="2.7.13.3" evidence="3"/>
<evidence type="ECO:0000259" key="11">
    <source>
        <dbReference type="PROSITE" id="PS50109"/>
    </source>
</evidence>
<dbReference type="Pfam" id="PF00672">
    <property type="entry name" value="HAMP"/>
    <property type="match status" value="1"/>
</dbReference>
<dbReference type="RefSeq" id="WP_111957462.1">
    <property type="nucleotide sequence ID" value="NZ_CP036313.1"/>
</dbReference>
<dbReference type="CDD" id="cd00082">
    <property type="entry name" value="HisKA"/>
    <property type="match status" value="1"/>
</dbReference>
<evidence type="ECO:0000256" key="2">
    <source>
        <dbReference type="ARBA" id="ARBA00004370"/>
    </source>
</evidence>
<name>A0A328FEH5_9BACT</name>
<dbReference type="EMBL" id="CP036313">
    <property type="protein sequence ID" value="QBH12433.1"/>
    <property type="molecule type" value="Genomic_DNA"/>
</dbReference>
<dbReference type="Pfam" id="PF00989">
    <property type="entry name" value="PAS"/>
    <property type="match status" value="1"/>
</dbReference>
<dbReference type="Gene3D" id="3.40.50.2300">
    <property type="match status" value="1"/>
</dbReference>
<dbReference type="InterPro" id="IPR036097">
    <property type="entry name" value="HisK_dim/P_sf"/>
</dbReference>
<feature type="domain" description="PAS" evidence="13">
    <location>
        <begin position="252"/>
        <end position="326"/>
    </location>
</feature>
<comment type="subcellular location">
    <subcellularLocation>
        <location evidence="2">Membrane</location>
    </subcellularLocation>
</comment>
<dbReference type="SMART" id="SM00091">
    <property type="entry name" value="PAS"/>
    <property type="match status" value="1"/>
</dbReference>
<dbReference type="CDD" id="cd17546">
    <property type="entry name" value="REC_hyHK_CKI1_RcsC-like"/>
    <property type="match status" value="1"/>
</dbReference>
<evidence type="ECO:0000256" key="4">
    <source>
        <dbReference type="ARBA" id="ARBA00022553"/>
    </source>
</evidence>
<feature type="domain" description="Response regulatory" evidence="12">
    <location>
        <begin position="677"/>
        <end position="793"/>
    </location>
</feature>
<dbReference type="SUPFAM" id="SSF55785">
    <property type="entry name" value="PYP-like sensor domain (PAS domain)"/>
    <property type="match status" value="1"/>
</dbReference>
<dbReference type="Gene3D" id="6.10.340.10">
    <property type="match status" value="1"/>
</dbReference>
<dbReference type="PROSITE" id="PS50112">
    <property type="entry name" value="PAS"/>
    <property type="match status" value="1"/>
</dbReference>
<dbReference type="Gene3D" id="1.10.287.130">
    <property type="match status" value="1"/>
</dbReference>
<dbReference type="Pfam" id="PF00512">
    <property type="entry name" value="HisKA"/>
    <property type="match status" value="1"/>
</dbReference>
<dbReference type="CDD" id="cd00130">
    <property type="entry name" value="PAS"/>
    <property type="match status" value="1"/>
</dbReference>
<protein>
    <recommendedName>
        <fullName evidence="3">histidine kinase</fullName>
        <ecNumber evidence="3">2.7.13.3</ecNumber>
    </recommendedName>
</protein>
<dbReference type="Proteomes" id="UP000248798">
    <property type="component" value="Unassembled WGS sequence"/>
</dbReference>
<dbReference type="InterPro" id="IPR003660">
    <property type="entry name" value="HAMP_dom"/>
</dbReference>
<keyword evidence="6" id="KW-0418">Kinase</keyword>
<evidence type="ECO:0000313" key="17">
    <source>
        <dbReference type="Proteomes" id="UP000248798"/>
    </source>
</evidence>
<dbReference type="InterPro" id="IPR001789">
    <property type="entry name" value="Sig_transdc_resp-reg_receiver"/>
</dbReference>
<dbReference type="OrthoDB" id="5409084at2"/>
<dbReference type="CDD" id="cd12912">
    <property type="entry name" value="PDC2_MCP_like"/>
    <property type="match status" value="1"/>
</dbReference>
<dbReference type="InterPro" id="IPR003661">
    <property type="entry name" value="HisK_dim/P_dom"/>
</dbReference>
<evidence type="ECO:0000313" key="18">
    <source>
        <dbReference type="Proteomes" id="UP000293902"/>
    </source>
</evidence>
<dbReference type="PROSITE" id="PS50109">
    <property type="entry name" value="HIS_KIN"/>
    <property type="match status" value="1"/>
</dbReference>
<dbReference type="FunFam" id="3.30.565.10:FF:000010">
    <property type="entry name" value="Sensor histidine kinase RcsC"/>
    <property type="match status" value="1"/>
</dbReference>
<dbReference type="SUPFAM" id="SSF52172">
    <property type="entry name" value="CheY-like"/>
    <property type="match status" value="1"/>
</dbReference>
<keyword evidence="10" id="KW-1133">Transmembrane helix</keyword>
<dbReference type="PRINTS" id="PR00344">
    <property type="entry name" value="BCTRLSENSOR"/>
</dbReference>
<feature type="transmembrane region" description="Helical" evidence="10">
    <location>
        <begin position="174"/>
        <end position="195"/>
    </location>
</feature>
<evidence type="ECO:0000256" key="8">
    <source>
        <dbReference type="PROSITE-ProRule" id="PRU00169"/>
    </source>
</evidence>
<evidence type="ECO:0000256" key="6">
    <source>
        <dbReference type="ARBA" id="ARBA00022777"/>
    </source>
</evidence>
<dbReference type="InterPro" id="IPR011006">
    <property type="entry name" value="CheY-like_superfamily"/>
</dbReference>
<dbReference type="Gene3D" id="3.30.565.10">
    <property type="entry name" value="Histidine kinase-like ATPase, C-terminal domain"/>
    <property type="match status" value="1"/>
</dbReference>
<feature type="domain" description="Histidine kinase" evidence="11">
    <location>
        <begin position="427"/>
        <end position="651"/>
    </location>
</feature>
<dbReference type="CDD" id="cd16922">
    <property type="entry name" value="HATPase_EvgS-ArcB-TorS-like"/>
    <property type="match status" value="1"/>
</dbReference>
<reference evidence="15 18" key="2">
    <citation type="submission" date="2019-02" db="EMBL/GenBank/DDBJ databases">
        <title>Complete genome sequence of Desulfobacter hydrogenophilus AcRS1.</title>
        <authorList>
            <person name="Marietou A."/>
            <person name="Lund M.B."/>
            <person name="Marshall I.P.G."/>
            <person name="Schreiber L."/>
            <person name="Jorgensen B."/>
        </authorList>
    </citation>
    <scope>NUCLEOTIDE SEQUENCE [LARGE SCALE GENOMIC DNA]</scope>
    <source>
        <strain evidence="15 18">AcRS1</strain>
    </source>
</reference>
<dbReference type="SUPFAM" id="SSF55874">
    <property type="entry name" value="ATPase domain of HSP90 chaperone/DNA topoisomerase II/histidine kinase"/>
    <property type="match status" value="1"/>
</dbReference>
<evidence type="ECO:0000256" key="9">
    <source>
        <dbReference type="SAM" id="Coils"/>
    </source>
</evidence>
<dbReference type="SMART" id="SM00304">
    <property type="entry name" value="HAMP"/>
    <property type="match status" value="1"/>
</dbReference>
<evidence type="ECO:0000256" key="3">
    <source>
        <dbReference type="ARBA" id="ARBA00012438"/>
    </source>
</evidence>
<evidence type="ECO:0000256" key="5">
    <source>
        <dbReference type="ARBA" id="ARBA00022679"/>
    </source>
</evidence>
<dbReference type="InterPro" id="IPR003594">
    <property type="entry name" value="HATPase_dom"/>
</dbReference>
<dbReference type="FunFam" id="1.10.287.130:FF:000001">
    <property type="entry name" value="Two-component sensor histidine kinase"/>
    <property type="match status" value="1"/>
</dbReference>
<dbReference type="EMBL" id="QLNI01000026">
    <property type="protein sequence ID" value="RAM01465.1"/>
    <property type="molecule type" value="Genomic_DNA"/>
</dbReference>
<evidence type="ECO:0000313" key="16">
    <source>
        <dbReference type="EMBL" id="RAM01465.1"/>
    </source>
</evidence>
<dbReference type="PROSITE" id="PS50110">
    <property type="entry name" value="RESPONSE_REGULATORY"/>
    <property type="match status" value="1"/>
</dbReference>
<evidence type="ECO:0000256" key="10">
    <source>
        <dbReference type="SAM" id="Phobius"/>
    </source>
</evidence>
<feature type="modified residue" description="4-aspartylphosphate" evidence="8">
    <location>
        <position position="726"/>
    </location>
</feature>
<dbReference type="Pfam" id="PF02518">
    <property type="entry name" value="HATPase_c"/>
    <property type="match status" value="1"/>
</dbReference>
<feature type="coiled-coil region" evidence="9">
    <location>
        <begin position="368"/>
        <end position="427"/>
    </location>
</feature>
<keyword evidence="10" id="KW-0812">Transmembrane</keyword>
<keyword evidence="5" id="KW-0808">Transferase</keyword>
<accession>A0A328FEH5</accession>
<evidence type="ECO:0000259" key="13">
    <source>
        <dbReference type="PROSITE" id="PS50112"/>
    </source>
</evidence>
<dbReference type="InterPro" id="IPR000014">
    <property type="entry name" value="PAS"/>
</dbReference>
<evidence type="ECO:0000259" key="12">
    <source>
        <dbReference type="PROSITE" id="PS50110"/>
    </source>
</evidence>
<keyword evidence="4 8" id="KW-0597">Phosphoprotein</keyword>
<feature type="domain" description="HAMP" evidence="14">
    <location>
        <begin position="195"/>
        <end position="247"/>
    </location>
</feature>
<dbReference type="InterPro" id="IPR033462">
    <property type="entry name" value="Cache_3-Cache_2"/>
</dbReference>
<dbReference type="Gene3D" id="3.30.450.20">
    <property type="entry name" value="PAS domain"/>
    <property type="match status" value="2"/>
</dbReference>
<comment type="catalytic activity">
    <reaction evidence="1">
        <text>ATP + protein L-histidine = ADP + protein N-phospho-L-histidine.</text>
        <dbReference type="EC" id="2.7.13.3"/>
    </reaction>
</comment>
<keyword evidence="18" id="KW-1185">Reference proteome</keyword>
<keyword evidence="9" id="KW-0175">Coiled coil</keyword>
<sequence length="898" mass="102124">MKTYTKILLPTLPLICFFLAATIAITYHFSRTALLDLGDAWLSARLNMAMEITREQKKILHDQGLGSIPASIDKAKQDAIARIRNITIGNKGFVFIIDRNGAIIFHPNKYLNDTDLGREKWFSSLTHHGGKKIIDLSGERLLVRFGYFAPWEWYVLAADPTAEVYGSINRMQPYLYGLFILIAIIISLVLMFFTARLARPLKELLLGTQAFGKGNLDTRINIQSDDEFGLLAKEFNRMAFRLQDSLYALKQNEEHFRALIENANDMIWILDQEGVFRYVSPSTFRILGYQPKALIGRCAQDFIHPQEKEELTERFTLRVASLIQTHPTAIRFRHEANYWCILECISKNLMDHPTIKGMVINLRDITKRKQAEQALKLYHQELENRVEERTRDLQTANNALNNEIQIRRQKEKELERASRVKSEFLANVSHEIRTPLNAILGFSELLETMISEKQQASYLSAINTAGKNLSGLINNILNLSKMEAGKLEINRKPVLLKSLFDEIYRLFKIKLKTKNLEFFIKLPENDMGALDLDEMRLRQVIINLVGNALKFTECGTISLKAQIRTSPQNEGRSADLIIQVADTGIGICETQQDKIFEAFEQASVGTSRKFGGTGLGLAICKQLIELMDGKLSVSSKPDQGSIFTIFLPGVKRYHTHSPASAEAKKSAWTSMQFAKDRILIVDDDRDIRFMLREVLKKINLEVIEAADGIQAIEHAKAQKPALIFIDLKMPEITGVETAARLKADRDVAHIPICLMTAGMTLWSKEELESRGFACTITKPIAIDNLMAVLTRFINPAPDASERSAVLSRLDTLDKDSLPDDFLDRLRKDITPHIPPTRQALKISEIQRFAVRLTETGKVFKIEAFKTFGNELFQLCKTFDIEKIQEHLEYFTQTINRLV</sequence>
<dbReference type="Proteomes" id="UP000293902">
    <property type="component" value="Chromosome"/>
</dbReference>
<keyword evidence="7" id="KW-0902">Two-component regulatory system</keyword>
<dbReference type="GO" id="GO:0016020">
    <property type="term" value="C:membrane"/>
    <property type="evidence" value="ECO:0007669"/>
    <property type="project" value="UniProtKB-SubCell"/>
</dbReference>
<dbReference type="GO" id="GO:0006355">
    <property type="term" value="P:regulation of DNA-templated transcription"/>
    <property type="evidence" value="ECO:0007669"/>
    <property type="project" value="InterPro"/>
</dbReference>
<evidence type="ECO:0000256" key="7">
    <source>
        <dbReference type="ARBA" id="ARBA00023012"/>
    </source>
</evidence>
<dbReference type="SUPFAM" id="SSF47384">
    <property type="entry name" value="Homodimeric domain of signal transducing histidine kinase"/>
    <property type="match status" value="1"/>
</dbReference>
<evidence type="ECO:0000259" key="14">
    <source>
        <dbReference type="PROSITE" id="PS50885"/>
    </source>
</evidence>
<proteinExistence type="predicted"/>
<dbReference type="SMART" id="SM00388">
    <property type="entry name" value="HisKA"/>
    <property type="match status" value="1"/>
</dbReference>
<dbReference type="PANTHER" id="PTHR43047">
    <property type="entry name" value="TWO-COMPONENT HISTIDINE PROTEIN KINASE"/>
    <property type="match status" value="1"/>
</dbReference>